<name>A0A6M0CI30_9FLAO</name>
<keyword evidence="2" id="KW-1185">Reference proteome</keyword>
<dbReference type="Proteomes" id="UP000474296">
    <property type="component" value="Unassembled WGS sequence"/>
</dbReference>
<dbReference type="AlphaFoldDB" id="A0A6M0CI30"/>
<proteinExistence type="predicted"/>
<dbReference type="RefSeq" id="WP_164031410.1">
    <property type="nucleotide sequence ID" value="NZ_JAABOQ010000003.1"/>
</dbReference>
<reference evidence="1 2" key="1">
    <citation type="submission" date="2020-01" db="EMBL/GenBank/DDBJ databases">
        <title>Spongiivirga citrea KCTC 32990T.</title>
        <authorList>
            <person name="Wang G."/>
        </authorList>
    </citation>
    <scope>NUCLEOTIDE SEQUENCE [LARGE SCALE GENOMIC DNA]</scope>
    <source>
        <strain evidence="1 2">KCTC 32990</strain>
    </source>
</reference>
<organism evidence="1 2">
    <name type="scientific">Spongiivirga citrea</name>
    <dbReference type="NCBI Taxonomy" id="1481457"/>
    <lineage>
        <taxon>Bacteria</taxon>
        <taxon>Pseudomonadati</taxon>
        <taxon>Bacteroidota</taxon>
        <taxon>Flavobacteriia</taxon>
        <taxon>Flavobacteriales</taxon>
        <taxon>Flavobacteriaceae</taxon>
        <taxon>Spongiivirga</taxon>
    </lineage>
</organism>
<protein>
    <submittedName>
        <fullName evidence="1">Gluconate 2-dehydrogenase subunit 3 family protein</fullName>
    </submittedName>
</protein>
<evidence type="ECO:0000313" key="2">
    <source>
        <dbReference type="Proteomes" id="UP000474296"/>
    </source>
</evidence>
<dbReference type="Pfam" id="PF13618">
    <property type="entry name" value="Gluconate_2-dh3"/>
    <property type="match status" value="1"/>
</dbReference>
<gene>
    <name evidence="1" type="ORF">GWK10_08165</name>
</gene>
<dbReference type="EMBL" id="JAABOQ010000003">
    <property type="protein sequence ID" value="NER17182.1"/>
    <property type="molecule type" value="Genomic_DNA"/>
</dbReference>
<comment type="caution">
    <text evidence="1">The sequence shown here is derived from an EMBL/GenBank/DDBJ whole genome shotgun (WGS) entry which is preliminary data.</text>
</comment>
<sequence length="213" mass="23300">MDRRHALKNIGLGAGFLVATPTILSILEGCKEETPWIPSFMTEEEGTVVSKMVDIILPKTEGLPGAKELNIAQFIDSFHDQVVDEEGQSMFKKGIDGFMKVLGVSGENPAKKLDDKAYTDLFDKYLRLNKDGRKVYDEAIGEAFAAAGEDGEPDLTQDQLAYSFANGIKGMTVWAFHTSEAIGERPEVYLPVPGSYKGCESLEELTGGQAWSL</sequence>
<accession>A0A6M0CI30</accession>
<dbReference type="InterPro" id="IPR027056">
    <property type="entry name" value="Gluconate_2DH_su3"/>
</dbReference>
<evidence type="ECO:0000313" key="1">
    <source>
        <dbReference type="EMBL" id="NER17182.1"/>
    </source>
</evidence>